<dbReference type="AlphaFoldDB" id="A0A6V7PYS0"/>
<gene>
    <name evidence="1" type="ORF">CB5_LOCUS19104</name>
</gene>
<dbReference type="EMBL" id="LR862153">
    <property type="protein sequence ID" value="CAD1835893.1"/>
    <property type="molecule type" value="Genomic_DNA"/>
</dbReference>
<sequence>MYSLLNKLTSGVPEIRHSPTTTVTTTLFNHTIRHRSPLWVNLRKDFYKFSGSHSWPQIAGHLPTLNRVKRKGVCTVGPWQVYAANRSQLPFRIPERQGHSFRLLRPPDRKVGLADATRQTSRIKEFKLSDAIVYSYVWDIRFVLLICLLTGFSFWSFFTSEPLLLKPEALSSPDLELAVRVVKDTFVDHVCSTHRVPSPCDCGEPLNKAAQDLFKPEEEAFDPLDLNKKNRRKVKSSIHLCSIDNYKYGSCGIRIFKRFPLVLRIIEDPPTARKWGKLGLSCKERGALVGVSANREVLRVAISDHRNYSQGMLDCSGVPYERSGFASSLHTCILDATVAPYETIESASARRGLTLRTAAESMSKCISSAGNTLSQVKFDCHRWGPRVEVIKQIWLDIQKKKRPFGTRVRVSMVEFISPSNTCVFQKVSLLHLFLPSSAASVSSTLRHRVPFHKARQSHSSLTTSKKEVGMWSPVIEEFEVHYEAREERIDSFFQGKESRVRGALFIYIYPNEPSIESLQLMFDPEEKEEIFEKMGMKPCGCLVGQKIHCSAGINKYAVNRTGWLFKCPFMRLAFNKIGSFLNWNRKRKPFFPVLEKAAESDLRLLHFGSDGAAPSLSPASLLP</sequence>
<reference evidence="1" key="1">
    <citation type="submission" date="2020-07" db="EMBL/GenBank/DDBJ databases">
        <authorList>
            <person name="Lin J."/>
        </authorList>
    </citation>
    <scope>NUCLEOTIDE SEQUENCE</scope>
</reference>
<protein>
    <submittedName>
        <fullName evidence="1">Uncharacterized protein</fullName>
    </submittedName>
</protein>
<organism evidence="1">
    <name type="scientific">Ananas comosus var. bracteatus</name>
    <name type="common">red pineapple</name>
    <dbReference type="NCBI Taxonomy" id="296719"/>
    <lineage>
        <taxon>Eukaryota</taxon>
        <taxon>Viridiplantae</taxon>
        <taxon>Streptophyta</taxon>
        <taxon>Embryophyta</taxon>
        <taxon>Tracheophyta</taxon>
        <taxon>Spermatophyta</taxon>
        <taxon>Magnoliopsida</taxon>
        <taxon>Liliopsida</taxon>
        <taxon>Poales</taxon>
        <taxon>Bromeliaceae</taxon>
        <taxon>Bromelioideae</taxon>
        <taxon>Ananas</taxon>
    </lineage>
</organism>
<proteinExistence type="predicted"/>
<accession>A0A6V7PYS0</accession>
<name>A0A6V7PYS0_ANACO</name>
<evidence type="ECO:0000313" key="1">
    <source>
        <dbReference type="EMBL" id="CAD1835893.1"/>
    </source>
</evidence>